<keyword evidence="3 6" id="KW-1133">Transmembrane helix</keyword>
<reference evidence="7 8" key="1">
    <citation type="journal article" date="2011" name="Proc. Natl. Acad. Sci. U.S.A.">
        <title>Evolutionary erosion of yeast sex chromosomes by mating-type switching accidents.</title>
        <authorList>
            <person name="Gordon J.L."/>
            <person name="Armisen D."/>
            <person name="Proux-Wera E."/>
            <person name="Oheigeartaigh S.S."/>
            <person name="Byrne K.P."/>
            <person name="Wolfe K.H."/>
        </authorList>
    </citation>
    <scope>NUCLEOTIDE SEQUENCE [LARGE SCALE GENOMIC DNA]</scope>
    <source>
        <strain evidence="8">ATCC MYA-139 / BCRC 22969 / CBS 8797 / CCRC 22969 / KCTC 17520 / NBRC 10181 / NCYC 3082</strain>
    </source>
</reference>
<comment type="similarity">
    <text evidence="6">Belongs to the VMA21 family.</text>
</comment>
<proteinExistence type="inferred from homology"/>
<feature type="transmembrane region" description="Helical" evidence="6">
    <location>
        <begin position="41"/>
        <end position="62"/>
    </location>
</feature>
<dbReference type="Proteomes" id="UP000006310">
    <property type="component" value="Chromosome 2"/>
</dbReference>
<evidence type="ECO:0000256" key="6">
    <source>
        <dbReference type="HAMAP-Rule" id="MF_03058"/>
    </source>
</evidence>
<dbReference type="eggNOG" id="ENOG502SBNA">
    <property type="taxonomic scope" value="Eukaryota"/>
</dbReference>
<dbReference type="PANTHER" id="PTHR31792:SF3">
    <property type="entry name" value="VACUOLAR ATPASE ASSEMBLY INTEGRAL MEMBRANE PROTEIN VMA21"/>
    <property type="match status" value="1"/>
</dbReference>
<dbReference type="HAMAP" id="MF_03058">
    <property type="entry name" value="VMA21"/>
    <property type="match status" value="1"/>
</dbReference>
<dbReference type="OMA" id="VMAFMED"/>
<dbReference type="GO" id="GO:0005789">
    <property type="term" value="C:endoplasmic reticulum membrane"/>
    <property type="evidence" value="ECO:0007669"/>
    <property type="project" value="UniProtKB-SubCell"/>
</dbReference>
<accession>J7S4G2</accession>
<evidence type="ECO:0000256" key="5">
    <source>
        <dbReference type="ARBA" id="ARBA00023329"/>
    </source>
</evidence>
<dbReference type="RefSeq" id="XP_022462792.1">
    <property type="nucleotide sequence ID" value="XM_022611377.1"/>
</dbReference>
<name>J7S4G2_HUIN7</name>
<reference evidence="8" key="2">
    <citation type="submission" date="2012-08" db="EMBL/GenBank/DDBJ databases">
        <title>Genome sequence of Kazachstania naganishii.</title>
        <authorList>
            <person name="Gordon J.L."/>
            <person name="Armisen D."/>
            <person name="Proux-Wera E."/>
            <person name="OhEigeartaigh S.S."/>
            <person name="Byrne K.P."/>
            <person name="Wolfe K.H."/>
        </authorList>
    </citation>
    <scope>NUCLEOTIDE SEQUENCE [LARGE SCALE GENOMIC DNA]</scope>
    <source>
        <strain evidence="8">ATCC MYA-139 / BCRC 22969 / CBS 8797 / CCRC 22969 / KCTC 17520 / NBRC 10181 / NCYC 3082</strain>
    </source>
</reference>
<feature type="transmembrane region" description="Helical" evidence="6">
    <location>
        <begin position="12"/>
        <end position="35"/>
    </location>
</feature>
<sequence>MAADVPQSVIRKLMGFTIAMVFLPLLTFFVVRYFVQNTIVSGGLAAAMANVVLVAYIIVAFNEDTSNEKEAKKLE</sequence>
<comment type="function">
    <text evidence="6">Required for the assembly of the V0 complex of the vacuolar ATPase (V-ATPase) in the endoplasmic reticulum.</text>
</comment>
<dbReference type="AlphaFoldDB" id="J7S4G2"/>
<feature type="short sequence motif" description="Prevents secretion from ER" evidence="6">
    <location>
        <begin position="72"/>
        <end position="75"/>
    </location>
</feature>
<dbReference type="EMBL" id="HE978315">
    <property type="protein sequence ID" value="CCK68546.1"/>
    <property type="molecule type" value="Genomic_DNA"/>
</dbReference>
<organism evidence="7 8">
    <name type="scientific">Huiozyma naganishii (strain ATCC MYA-139 / BCRC 22969 / CBS 8797 / KCTC 17520 / NBRC 10181 / NCYC 3082 / Yp74L-3)</name>
    <name type="common">Yeast</name>
    <name type="synonym">Kazachstania naganishii</name>
    <dbReference type="NCBI Taxonomy" id="1071383"/>
    <lineage>
        <taxon>Eukaryota</taxon>
        <taxon>Fungi</taxon>
        <taxon>Dikarya</taxon>
        <taxon>Ascomycota</taxon>
        <taxon>Saccharomycotina</taxon>
        <taxon>Saccharomycetes</taxon>
        <taxon>Saccharomycetales</taxon>
        <taxon>Saccharomycetaceae</taxon>
        <taxon>Huiozyma</taxon>
    </lineage>
</organism>
<dbReference type="InterPro" id="IPR019013">
    <property type="entry name" value="Vma21"/>
</dbReference>
<dbReference type="KEGG" id="kng:KNAG_0B00990"/>
<dbReference type="HOGENOM" id="CLU_154717_1_0_1"/>
<keyword evidence="4 6" id="KW-0472">Membrane</keyword>
<dbReference type="GO" id="GO:0070072">
    <property type="term" value="P:vacuolar proton-transporting V-type ATPase complex assembly"/>
    <property type="evidence" value="ECO:0007669"/>
    <property type="project" value="UniProtKB-UniRule"/>
</dbReference>
<evidence type="ECO:0000256" key="4">
    <source>
        <dbReference type="ARBA" id="ARBA00023136"/>
    </source>
</evidence>
<dbReference type="PANTHER" id="PTHR31792">
    <property type="entry name" value="VACUOLAR ATPASE ASSEMBLY INTEGRAL MEMBRANE PROTEIN VMA21"/>
    <property type="match status" value="1"/>
</dbReference>
<gene>
    <name evidence="7" type="primary">KNAG0B00990</name>
    <name evidence="7" type="ordered locus">KNAG_0B00990</name>
</gene>
<comment type="subcellular location">
    <subcellularLocation>
        <location evidence="6">Endoplasmic reticulum membrane</location>
        <topology evidence="6">Multi-pass membrane protein</topology>
    </subcellularLocation>
    <subcellularLocation>
        <location evidence="6">Endoplasmic reticulum-Golgi intermediate compartment membrane</location>
        <topology evidence="6">Multi-pass membrane protein</topology>
    </subcellularLocation>
    <subcellularLocation>
        <location evidence="6">Cytoplasmic vesicle</location>
        <location evidence="6">COPII-coated vesicle membrane</location>
        <topology evidence="6">Multi-pass membrane protein</topology>
    </subcellularLocation>
</comment>
<evidence type="ECO:0000256" key="2">
    <source>
        <dbReference type="ARBA" id="ARBA00022824"/>
    </source>
</evidence>
<dbReference type="GO" id="GO:0033116">
    <property type="term" value="C:endoplasmic reticulum-Golgi intermediate compartment membrane"/>
    <property type="evidence" value="ECO:0007669"/>
    <property type="project" value="UniProtKB-SubCell"/>
</dbReference>
<evidence type="ECO:0000313" key="7">
    <source>
        <dbReference type="EMBL" id="CCK68546.1"/>
    </source>
</evidence>
<keyword evidence="5 6" id="KW-0968">Cytoplasmic vesicle</keyword>
<dbReference type="STRING" id="1071383.J7S4G2"/>
<evidence type="ECO:0000256" key="3">
    <source>
        <dbReference type="ARBA" id="ARBA00022989"/>
    </source>
</evidence>
<keyword evidence="2 6" id="KW-0256">Endoplasmic reticulum</keyword>
<protein>
    <submittedName>
        <fullName evidence="7">Uncharacterized protein</fullName>
    </submittedName>
</protein>
<dbReference type="Pfam" id="PF09446">
    <property type="entry name" value="VMA21"/>
    <property type="match status" value="1"/>
</dbReference>
<evidence type="ECO:0000256" key="1">
    <source>
        <dbReference type="ARBA" id="ARBA00022692"/>
    </source>
</evidence>
<keyword evidence="8" id="KW-1185">Reference proteome</keyword>
<evidence type="ECO:0000313" key="8">
    <source>
        <dbReference type="Proteomes" id="UP000006310"/>
    </source>
</evidence>
<dbReference type="GeneID" id="34524196"/>
<keyword evidence="1 6" id="KW-0812">Transmembrane</keyword>
<dbReference type="OrthoDB" id="160405at2759"/>
<dbReference type="GO" id="GO:0012507">
    <property type="term" value="C:ER to Golgi transport vesicle membrane"/>
    <property type="evidence" value="ECO:0007669"/>
    <property type="project" value="UniProtKB-SubCell"/>
</dbReference>